<evidence type="ECO:0000313" key="1">
    <source>
        <dbReference type="EMBL" id="KAJ3433624.1"/>
    </source>
</evidence>
<sequence>MLRQLMLVSTSGNIILEETYRGKPRDFKNLKKTKIFFEETMLSWDSLQRGEEQVYVFSRFLYLILKICDDAVLVVSSHERETEGFLREIAEILTSAVSEACSGSINEDRIIYSLPEIRLMFGIIIDKKGYVDHVDSDRIKKILKLKNLK</sequence>
<protein>
    <submittedName>
        <fullName evidence="1">Tset complex member tstd</fullName>
    </submittedName>
</protein>
<dbReference type="AlphaFoldDB" id="A0AAV7YY25"/>
<accession>A0AAV7YY25</accession>
<dbReference type="Proteomes" id="UP001146793">
    <property type="component" value="Unassembled WGS sequence"/>
</dbReference>
<organism evidence="1 2">
    <name type="scientific">Anaeramoeba flamelloides</name>
    <dbReference type="NCBI Taxonomy" id="1746091"/>
    <lineage>
        <taxon>Eukaryota</taxon>
        <taxon>Metamonada</taxon>
        <taxon>Anaeramoebidae</taxon>
        <taxon>Anaeramoeba</taxon>
    </lineage>
</organism>
<name>A0AAV7YY25_9EUKA</name>
<gene>
    <name evidence="1" type="ORF">M0812_22586</name>
</gene>
<dbReference type="EMBL" id="JANTQA010000047">
    <property type="protein sequence ID" value="KAJ3433624.1"/>
    <property type="molecule type" value="Genomic_DNA"/>
</dbReference>
<dbReference type="InterPro" id="IPR011012">
    <property type="entry name" value="Longin-like_dom_sf"/>
</dbReference>
<dbReference type="Gene3D" id="3.30.450.60">
    <property type="match status" value="1"/>
</dbReference>
<evidence type="ECO:0000313" key="2">
    <source>
        <dbReference type="Proteomes" id="UP001146793"/>
    </source>
</evidence>
<dbReference type="SUPFAM" id="SSF64356">
    <property type="entry name" value="SNARE-like"/>
    <property type="match status" value="1"/>
</dbReference>
<proteinExistence type="predicted"/>
<comment type="caution">
    <text evidence="1">The sequence shown here is derived from an EMBL/GenBank/DDBJ whole genome shotgun (WGS) entry which is preliminary data.</text>
</comment>
<reference evidence="1" key="1">
    <citation type="submission" date="2022-08" db="EMBL/GenBank/DDBJ databases">
        <title>Novel sulphate-reducing endosymbionts in the free-living metamonad Anaeramoeba.</title>
        <authorList>
            <person name="Jerlstrom-Hultqvist J."/>
            <person name="Cepicka I."/>
            <person name="Gallot-Lavallee L."/>
            <person name="Salas-Leiva D."/>
            <person name="Curtis B.A."/>
            <person name="Zahonova K."/>
            <person name="Pipaliya S."/>
            <person name="Dacks J."/>
            <person name="Roger A.J."/>
        </authorList>
    </citation>
    <scope>NUCLEOTIDE SEQUENCE</scope>
    <source>
        <strain evidence="1">Busselton2</strain>
    </source>
</reference>